<dbReference type="GO" id="GO:0005840">
    <property type="term" value="C:ribosome"/>
    <property type="evidence" value="ECO:0007669"/>
    <property type="project" value="UniProtKB-KW"/>
</dbReference>
<name>A0A679C9S3_9CRYP</name>
<evidence type="ECO:0000313" key="4">
    <source>
        <dbReference type="EMBL" id="BBK20462.1"/>
    </source>
</evidence>
<keyword evidence="4" id="KW-0934">Plastid</keyword>
<comment type="similarity">
    <text evidence="1">Belongs to the universal ribosomal protein uL23 family.</text>
</comment>
<dbReference type="InterPro" id="IPR012678">
    <property type="entry name" value="Ribosomal_uL23/eL15/eS24_sf"/>
</dbReference>
<dbReference type="EMBL" id="LC484193">
    <property type="protein sequence ID" value="BBK20462.1"/>
    <property type="molecule type" value="Genomic_DNA"/>
</dbReference>
<keyword evidence="2 4" id="KW-0689">Ribosomal protein</keyword>
<evidence type="ECO:0000256" key="1">
    <source>
        <dbReference type="ARBA" id="ARBA00006700"/>
    </source>
</evidence>
<accession>A0A679C9S3</accession>
<dbReference type="AlphaFoldDB" id="A0A679C9S3"/>
<dbReference type="GO" id="GO:0003735">
    <property type="term" value="F:structural constituent of ribosome"/>
    <property type="evidence" value="ECO:0007669"/>
    <property type="project" value="InterPro"/>
</dbReference>
<dbReference type="HAMAP" id="MF_01369_B">
    <property type="entry name" value="Ribosomal_uL23_B"/>
    <property type="match status" value="1"/>
</dbReference>
<dbReference type="PANTHER" id="PTHR11620">
    <property type="entry name" value="60S RIBOSOMAL PROTEIN L23A"/>
    <property type="match status" value="1"/>
</dbReference>
<keyword evidence="3" id="KW-0687">Ribonucleoprotein</keyword>
<sequence>MDLRKLAEIVRYPILTDKSTKLLTLGQYCFAVDSRVDKCTIKLAIQQLFKVTVVSVNTNCALCTHSKRNTRVKAKRRYKKAIIKVLPGNSIPLYSES</sequence>
<dbReference type="GO" id="GO:0006412">
    <property type="term" value="P:translation"/>
    <property type="evidence" value="ECO:0007669"/>
    <property type="project" value="InterPro"/>
</dbReference>
<reference evidence="4" key="1">
    <citation type="journal article" date="2020" name="Genome Biol. Evol.">
        <title>Comparative plastid genomics of Cryptomonas species reveals fine-scale genomic responses to loss of photosynthesis.</title>
        <authorList>
            <person name="Tanifuji G."/>
            <person name="Kamikawa R."/>
            <person name="Moore C.E."/>
            <person name="Mills T."/>
            <person name="Onodera N.T."/>
            <person name="Kashiyama Y."/>
            <person name="Archibald J.M."/>
            <person name="Inagaki Y."/>
            <person name="Hashimoto T."/>
        </authorList>
    </citation>
    <scope>NUCLEOTIDE SEQUENCE</scope>
    <source>
        <strain evidence="4">CCAC 1634 B</strain>
    </source>
</reference>
<dbReference type="GO" id="GO:1990904">
    <property type="term" value="C:ribonucleoprotein complex"/>
    <property type="evidence" value="ECO:0007669"/>
    <property type="project" value="UniProtKB-KW"/>
</dbReference>
<dbReference type="InterPro" id="IPR012677">
    <property type="entry name" value="Nucleotide-bd_a/b_plait_sf"/>
</dbReference>
<protein>
    <submittedName>
        <fullName evidence="4">Ribosomal protein L23</fullName>
    </submittedName>
</protein>
<dbReference type="SUPFAM" id="SSF54189">
    <property type="entry name" value="Ribosomal proteins S24e, L23 and L15e"/>
    <property type="match status" value="1"/>
</dbReference>
<geneLocation type="plastid" evidence="4"/>
<dbReference type="Gene3D" id="3.30.70.330">
    <property type="match status" value="1"/>
</dbReference>
<gene>
    <name evidence="4" type="primary">rpl23</name>
    <name evidence="4" type="ORF">CryM1634B_p030</name>
</gene>
<dbReference type="Pfam" id="PF00276">
    <property type="entry name" value="Ribosomal_L23"/>
    <property type="match status" value="1"/>
</dbReference>
<evidence type="ECO:0000256" key="3">
    <source>
        <dbReference type="ARBA" id="ARBA00023274"/>
    </source>
</evidence>
<proteinExistence type="inferred from homology"/>
<dbReference type="InterPro" id="IPR013025">
    <property type="entry name" value="Ribosomal_uL23-like"/>
</dbReference>
<organism evidence="4">
    <name type="scientific">Cryptomonas sp. CCAC 1634B</name>
    <dbReference type="NCBI Taxonomy" id="2051848"/>
    <lineage>
        <taxon>Eukaryota</taxon>
        <taxon>Cryptophyceae</taxon>
        <taxon>Cryptomonadales</taxon>
        <taxon>Cryptomonadaceae</taxon>
        <taxon>Cryptomonas</taxon>
    </lineage>
</organism>
<evidence type="ECO:0000256" key="2">
    <source>
        <dbReference type="ARBA" id="ARBA00022980"/>
    </source>
</evidence>